<feature type="compositionally biased region" description="Basic and acidic residues" evidence="1">
    <location>
        <begin position="73"/>
        <end position="84"/>
    </location>
</feature>
<evidence type="ECO:0000313" key="2">
    <source>
        <dbReference type="EMBL" id="KAH7302996.1"/>
    </source>
</evidence>
<name>A0A8K0SFR3_9HYPO</name>
<sequence length="207" mass="22535">MSTSSGREGSCSFCGHWMNEHAREEDSNCKKCKKLFSICQAGRHGPRGDRRGWRICDIPCSCGSKYYPDKAKAAKPLAADEHKSYQPPAEPGPSRRGNKSVREPGPSVQPAHAQSLPQGGDPSPLVESLASGLSRLAIGSSDANAQTGIHGHGRTLSQDSEDPLSGPSTRSAYRNNLKIRLAVHPTKLPRERKLPANLRRNRLRCFS</sequence>
<reference evidence="2" key="1">
    <citation type="journal article" date="2021" name="Nat. Commun.">
        <title>Genetic determinants of endophytism in the Arabidopsis root mycobiome.</title>
        <authorList>
            <person name="Mesny F."/>
            <person name="Miyauchi S."/>
            <person name="Thiergart T."/>
            <person name="Pickel B."/>
            <person name="Atanasova L."/>
            <person name="Karlsson M."/>
            <person name="Huettel B."/>
            <person name="Barry K.W."/>
            <person name="Haridas S."/>
            <person name="Chen C."/>
            <person name="Bauer D."/>
            <person name="Andreopoulos W."/>
            <person name="Pangilinan J."/>
            <person name="LaButti K."/>
            <person name="Riley R."/>
            <person name="Lipzen A."/>
            <person name="Clum A."/>
            <person name="Drula E."/>
            <person name="Henrissat B."/>
            <person name="Kohler A."/>
            <person name="Grigoriev I.V."/>
            <person name="Martin F.M."/>
            <person name="Hacquard S."/>
        </authorList>
    </citation>
    <scope>NUCLEOTIDE SEQUENCE</scope>
    <source>
        <strain evidence="2">MPI-CAGE-CH-0235</strain>
    </source>
</reference>
<protein>
    <submittedName>
        <fullName evidence="2">Uncharacterized protein</fullName>
    </submittedName>
</protein>
<feature type="region of interest" description="Disordered" evidence="1">
    <location>
        <begin position="143"/>
        <end position="173"/>
    </location>
</feature>
<dbReference type="OrthoDB" id="4986735at2759"/>
<keyword evidence="3" id="KW-1185">Reference proteome</keyword>
<gene>
    <name evidence="2" type="ORF">B0I35DRAFT_447498</name>
</gene>
<organism evidence="2 3">
    <name type="scientific">Stachybotrys elegans</name>
    <dbReference type="NCBI Taxonomy" id="80388"/>
    <lineage>
        <taxon>Eukaryota</taxon>
        <taxon>Fungi</taxon>
        <taxon>Dikarya</taxon>
        <taxon>Ascomycota</taxon>
        <taxon>Pezizomycotina</taxon>
        <taxon>Sordariomycetes</taxon>
        <taxon>Hypocreomycetidae</taxon>
        <taxon>Hypocreales</taxon>
        <taxon>Stachybotryaceae</taxon>
        <taxon>Stachybotrys</taxon>
    </lineage>
</organism>
<dbReference type="Proteomes" id="UP000813444">
    <property type="component" value="Unassembled WGS sequence"/>
</dbReference>
<evidence type="ECO:0000256" key="1">
    <source>
        <dbReference type="SAM" id="MobiDB-lite"/>
    </source>
</evidence>
<evidence type="ECO:0000313" key="3">
    <source>
        <dbReference type="Proteomes" id="UP000813444"/>
    </source>
</evidence>
<comment type="caution">
    <text evidence="2">The sequence shown here is derived from an EMBL/GenBank/DDBJ whole genome shotgun (WGS) entry which is preliminary data.</text>
</comment>
<dbReference type="AlphaFoldDB" id="A0A8K0SFR3"/>
<proteinExistence type="predicted"/>
<feature type="region of interest" description="Disordered" evidence="1">
    <location>
        <begin position="73"/>
        <end position="127"/>
    </location>
</feature>
<dbReference type="EMBL" id="JAGPNK010000043">
    <property type="protein sequence ID" value="KAH7302996.1"/>
    <property type="molecule type" value="Genomic_DNA"/>
</dbReference>
<accession>A0A8K0SFR3</accession>